<dbReference type="AlphaFoldDB" id="A0A3P8DCS4"/>
<dbReference type="EMBL" id="UZAL01007486">
    <property type="protein sequence ID" value="VDO98318.1"/>
    <property type="molecule type" value="Genomic_DNA"/>
</dbReference>
<reference evidence="1 2" key="1">
    <citation type="submission" date="2018-11" db="EMBL/GenBank/DDBJ databases">
        <authorList>
            <consortium name="Pathogen Informatics"/>
        </authorList>
    </citation>
    <scope>NUCLEOTIDE SEQUENCE [LARGE SCALE GENOMIC DNA]</scope>
    <source>
        <strain>Denwood</strain>
        <strain evidence="2">Zambia</strain>
    </source>
</reference>
<sequence length="31" mass="3661">MTNLYTISRRFIDSNFIVISVTIIMAFHDLE</sequence>
<evidence type="ECO:0000313" key="2">
    <source>
        <dbReference type="Proteomes" id="UP000269396"/>
    </source>
</evidence>
<protein>
    <submittedName>
        <fullName evidence="1">Uncharacterized protein</fullName>
    </submittedName>
</protein>
<organism evidence="1 2">
    <name type="scientific">Schistosoma mattheei</name>
    <dbReference type="NCBI Taxonomy" id="31246"/>
    <lineage>
        <taxon>Eukaryota</taxon>
        <taxon>Metazoa</taxon>
        <taxon>Spiralia</taxon>
        <taxon>Lophotrochozoa</taxon>
        <taxon>Platyhelminthes</taxon>
        <taxon>Trematoda</taxon>
        <taxon>Digenea</taxon>
        <taxon>Strigeidida</taxon>
        <taxon>Schistosomatoidea</taxon>
        <taxon>Schistosomatidae</taxon>
        <taxon>Schistosoma</taxon>
    </lineage>
</organism>
<keyword evidence="2" id="KW-1185">Reference proteome</keyword>
<proteinExistence type="predicted"/>
<name>A0A3P8DCS4_9TREM</name>
<dbReference type="Proteomes" id="UP000269396">
    <property type="component" value="Unassembled WGS sequence"/>
</dbReference>
<gene>
    <name evidence="1" type="ORF">SMTD_LOCUS3707</name>
</gene>
<accession>A0A3P8DCS4</accession>
<evidence type="ECO:0000313" key="1">
    <source>
        <dbReference type="EMBL" id="VDO98318.1"/>
    </source>
</evidence>